<evidence type="ECO:0000313" key="2">
    <source>
        <dbReference type="Proteomes" id="UP000609121"/>
    </source>
</evidence>
<reference evidence="1" key="1">
    <citation type="submission" date="2020-09" db="EMBL/GenBank/DDBJ databases">
        <title>A novel bacterium of genus Mangrovicoccus, isolated from South China Sea.</title>
        <authorList>
            <person name="Huang H."/>
            <person name="Mo K."/>
            <person name="Hu Y."/>
        </authorList>
    </citation>
    <scope>NUCLEOTIDE SEQUENCE</scope>
    <source>
        <strain evidence="1">HB182678</strain>
    </source>
</reference>
<dbReference type="EMBL" id="JACVXA010000072">
    <property type="protein sequence ID" value="MBE3640112.1"/>
    <property type="molecule type" value="Genomic_DNA"/>
</dbReference>
<proteinExistence type="predicted"/>
<dbReference type="Proteomes" id="UP000609121">
    <property type="component" value="Unassembled WGS sequence"/>
</dbReference>
<dbReference type="AlphaFoldDB" id="A0A8J6YY80"/>
<organism evidence="1 2">
    <name type="scientific">Mangrovicoccus algicola</name>
    <dbReference type="NCBI Taxonomy" id="2771008"/>
    <lineage>
        <taxon>Bacteria</taxon>
        <taxon>Pseudomonadati</taxon>
        <taxon>Pseudomonadota</taxon>
        <taxon>Alphaproteobacteria</taxon>
        <taxon>Rhodobacterales</taxon>
        <taxon>Paracoccaceae</taxon>
        <taxon>Mangrovicoccus</taxon>
    </lineage>
</organism>
<accession>A0A8J6YY80</accession>
<protein>
    <submittedName>
        <fullName evidence="1">Uncharacterized protein</fullName>
    </submittedName>
</protein>
<name>A0A8J6YY80_9RHOB</name>
<gene>
    <name evidence="1" type="ORF">ICN82_18060</name>
</gene>
<sequence length="296" mass="33653">MLTNFAGFYECYPSNILALKRIRREALAPELLEELDFHGKRQSEILHSAQVYVLDEPSQLMLQGLSAKMKEEGLDDMFSQVRLPFPAMQLTIPEPPEGMWPTGLITQHENALYTQILHENWDGLLPNLLIFRSQGAKIDRFYSPTFKLAQAIGDTTTEDMVIEQEQPLALLFLRMVVGMSILLQHKAMLETEEVPAFSRAERRRAQKSGRPLPDMRIIKVRLGELGKGQLQAMQPKDDGNQPETTRRRAHWVQGHFMRNRAGGISWRNPHLRGAGPVILQERHVSVAEDGPEGTDI</sequence>
<comment type="caution">
    <text evidence="1">The sequence shown here is derived from an EMBL/GenBank/DDBJ whole genome shotgun (WGS) entry which is preliminary data.</text>
</comment>
<dbReference type="RefSeq" id="WP_193185679.1">
    <property type="nucleotide sequence ID" value="NZ_JACVXA010000072.1"/>
</dbReference>
<evidence type="ECO:0000313" key="1">
    <source>
        <dbReference type="EMBL" id="MBE3640112.1"/>
    </source>
</evidence>
<keyword evidence="2" id="KW-1185">Reference proteome</keyword>